<dbReference type="FunFam" id="2.60.40.150:FF:000196">
    <property type="entry name" value="Protein fantom"/>
    <property type="match status" value="1"/>
</dbReference>
<organism evidence="2 3">
    <name type="scientific">Myodes glareolus</name>
    <name type="common">Bank vole</name>
    <name type="synonym">Clethrionomys glareolus</name>
    <dbReference type="NCBI Taxonomy" id="447135"/>
    <lineage>
        <taxon>Eukaryota</taxon>
        <taxon>Metazoa</taxon>
        <taxon>Chordata</taxon>
        <taxon>Craniata</taxon>
        <taxon>Vertebrata</taxon>
        <taxon>Euteleostomi</taxon>
        <taxon>Mammalia</taxon>
        <taxon>Eutheria</taxon>
        <taxon>Euarchontoglires</taxon>
        <taxon>Glires</taxon>
        <taxon>Rodentia</taxon>
        <taxon>Myomorpha</taxon>
        <taxon>Muroidea</taxon>
        <taxon>Cricetidae</taxon>
        <taxon>Arvicolinae</taxon>
        <taxon>Myodes</taxon>
    </lineage>
</organism>
<evidence type="ECO:0000313" key="3">
    <source>
        <dbReference type="Proteomes" id="UP001488838"/>
    </source>
</evidence>
<sequence length="170" mass="19527">KQPSEEIRIEIIALSLNDSRITRDDTIQRLFVECRFYSLPAEETPVSLPKPRIGQWVYYNYTNVIYLDKENNQVERGILKAILQRQELPHRSVRFTVVSDPPEDEQDLECEDIGIAHVDLMDMFQKGRDIIEQDLDVFDARADGGSIGKLKVTVSALSALRSVYEQQGED</sequence>
<dbReference type="InterPro" id="IPR041091">
    <property type="entry name" value="RPGRIP1_C"/>
</dbReference>
<keyword evidence="3" id="KW-1185">Reference proteome</keyword>
<dbReference type="Pfam" id="PF18111">
    <property type="entry name" value="RPGR1_C"/>
    <property type="match status" value="1"/>
</dbReference>
<dbReference type="GO" id="GO:0031870">
    <property type="term" value="F:thromboxane A2 receptor binding"/>
    <property type="evidence" value="ECO:0007669"/>
    <property type="project" value="TreeGrafter"/>
</dbReference>
<dbReference type="GO" id="GO:0046548">
    <property type="term" value="P:retinal rod cell development"/>
    <property type="evidence" value="ECO:0007669"/>
    <property type="project" value="TreeGrafter"/>
</dbReference>
<reference evidence="2 3" key="1">
    <citation type="journal article" date="2023" name="bioRxiv">
        <title>Conserved and derived expression patterns and positive selection on dental genes reveal complex evolutionary context of ever-growing rodent molars.</title>
        <authorList>
            <person name="Calamari Z.T."/>
            <person name="Song A."/>
            <person name="Cohen E."/>
            <person name="Akter M."/>
            <person name="Roy R.D."/>
            <person name="Hallikas O."/>
            <person name="Christensen M.M."/>
            <person name="Li P."/>
            <person name="Marangoni P."/>
            <person name="Jernvall J."/>
            <person name="Klein O.D."/>
        </authorList>
    </citation>
    <scope>NUCLEOTIDE SEQUENCE [LARGE SCALE GENOMIC DNA]</scope>
    <source>
        <strain evidence="2">V071</strain>
    </source>
</reference>
<dbReference type="Proteomes" id="UP001488838">
    <property type="component" value="Unassembled WGS sequence"/>
</dbReference>
<feature type="domain" description="RPGRIP1 C-terminal" evidence="1">
    <location>
        <begin position="4"/>
        <end position="166"/>
    </location>
</feature>
<proteinExistence type="predicted"/>
<dbReference type="AlphaFoldDB" id="A0AAW0I3L8"/>
<name>A0AAW0I3L8_MYOGA</name>
<dbReference type="Gene3D" id="2.60.40.150">
    <property type="entry name" value="C2 domain"/>
    <property type="match status" value="1"/>
</dbReference>
<dbReference type="GO" id="GO:0032391">
    <property type="term" value="C:photoreceptor connecting cilium"/>
    <property type="evidence" value="ECO:0007669"/>
    <property type="project" value="TreeGrafter"/>
</dbReference>
<dbReference type="GO" id="GO:1905515">
    <property type="term" value="P:non-motile cilium assembly"/>
    <property type="evidence" value="ECO:0007669"/>
    <property type="project" value="TreeGrafter"/>
</dbReference>
<feature type="non-terminal residue" evidence="2">
    <location>
        <position position="1"/>
    </location>
</feature>
<gene>
    <name evidence="2" type="ORF">U0070_012125</name>
</gene>
<dbReference type="PANTHER" id="PTHR14240:SF4">
    <property type="entry name" value="PROTEIN FANTOM"/>
    <property type="match status" value="1"/>
</dbReference>
<dbReference type="InterPro" id="IPR035892">
    <property type="entry name" value="C2_domain_sf"/>
</dbReference>
<dbReference type="EMBL" id="JBBHLL010000226">
    <property type="protein sequence ID" value="KAK7808929.1"/>
    <property type="molecule type" value="Genomic_DNA"/>
</dbReference>
<accession>A0AAW0I3L8</accession>
<dbReference type="InterPro" id="IPR031139">
    <property type="entry name" value="RPGRIP1_fam"/>
</dbReference>
<dbReference type="PANTHER" id="PTHR14240">
    <property type="entry name" value="RETINITIS PIGMENTOSA GTPASE REGULATOR-INTERACTING PROTEIN"/>
    <property type="match status" value="1"/>
</dbReference>
<comment type="caution">
    <text evidence="2">The sequence shown here is derived from an EMBL/GenBank/DDBJ whole genome shotgun (WGS) entry which is preliminary data.</text>
</comment>
<protein>
    <recommendedName>
        <fullName evidence="1">RPGRIP1 C-terminal domain-containing protein</fullName>
    </recommendedName>
</protein>
<evidence type="ECO:0000313" key="2">
    <source>
        <dbReference type="EMBL" id="KAK7808929.1"/>
    </source>
</evidence>
<evidence type="ECO:0000259" key="1">
    <source>
        <dbReference type="Pfam" id="PF18111"/>
    </source>
</evidence>